<protein>
    <recommendedName>
        <fullName evidence="3">Carboxylic ester hydrolase</fullName>
        <ecNumber evidence="3">3.1.1.-</ecNumber>
    </recommendedName>
</protein>
<dbReference type="GO" id="GO:0016787">
    <property type="term" value="F:hydrolase activity"/>
    <property type="evidence" value="ECO:0007669"/>
    <property type="project" value="UniProtKB-KW"/>
</dbReference>
<organism evidence="5 6">
    <name type="scientific">Penicillium chermesinum</name>
    <dbReference type="NCBI Taxonomy" id="63820"/>
    <lineage>
        <taxon>Eukaryota</taxon>
        <taxon>Fungi</taxon>
        <taxon>Dikarya</taxon>
        <taxon>Ascomycota</taxon>
        <taxon>Pezizomycotina</taxon>
        <taxon>Eurotiomycetes</taxon>
        <taxon>Eurotiomycetidae</taxon>
        <taxon>Eurotiales</taxon>
        <taxon>Aspergillaceae</taxon>
        <taxon>Penicillium</taxon>
    </lineage>
</organism>
<dbReference type="Pfam" id="PF00135">
    <property type="entry name" value="COesterase"/>
    <property type="match status" value="1"/>
</dbReference>
<dbReference type="InterPro" id="IPR050309">
    <property type="entry name" value="Type-B_Carboxylest/Lipase"/>
</dbReference>
<dbReference type="GeneID" id="83199575"/>
<keyword evidence="3" id="KW-0732">Signal</keyword>
<dbReference type="AlphaFoldDB" id="A0A9W9TR65"/>
<reference evidence="5" key="1">
    <citation type="submission" date="2022-11" db="EMBL/GenBank/DDBJ databases">
        <authorList>
            <person name="Petersen C."/>
        </authorList>
    </citation>
    <scope>NUCLEOTIDE SEQUENCE</scope>
    <source>
        <strain evidence="5">IBT 19713</strain>
    </source>
</reference>
<dbReference type="InterPro" id="IPR002018">
    <property type="entry name" value="CarbesteraseB"/>
</dbReference>
<dbReference type="SUPFAM" id="SSF53474">
    <property type="entry name" value="alpha/beta-Hydrolases"/>
    <property type="match status" value="1"/>
</dbReference>
<dbReference type="GO" id="GO:0017000">
    <property type="term" value="P:antibiotic biosynthetic process"/>
    <property type="evidence" value="ECO:0007669"/>
    <property type="project" value="UniProtKB-ARBA"/>
</dbReference>
<dbReference type="GO" id="GO:0072330">
    <property type="term" value="P:monocarboxylic acid biosynthetic process"/>
    <property type="evidence" value="ECO:0007669"/>
    <property type="project" value="UniProtKB-ARBA"/>
</dbReference>
<evidence type="ECO:0000313" key="5">
    <source>
        <dbReference type="EMBL" id="KAJ5238356.1"/>
    </source>
</evidence>
<dbReference type="EC" id="3.1.1.-" evidence="3"/>
<dbReference type="InterPro" id="IPR019826">
    <property type="entry name" value="Carboxylesterase_B_AS"/>
</dbReference>
<dbReference type="EMBL" id="JAPQKS010000003">
    <property type="protein sequence ID" value="KAJ5238356.1"/>
    <property type="molecule type" value="Genomic_DNA"/>
</dbReference>
<dbReference type="Gene3D" id="3.40.50.1820">
    <property type="entry name" value="alpha/beta hydrolase"/>
    <property type="match status" value="1"/>
</dbReference>
<proteinExistence type="inferred from homology"/>
<feature type="domain" description="Carboxylesterase type B" evidence="4">
    <location>
        <begin position="26"/>
        <end position="383"/>
    </location>
</feature>
<feature type="chain" id="PRO_5041019280" description="Carboxylic ester hydrolase" evidence="3">
    <location>
        <begin position="18"/>
        <end position="531"/>
    </location>
</feature>
<dbReference type="Proteomes" id="UP001150941">
    <property type="component" value="Unassembled WGS sequence"/>
</dbReference>
<dbReference type="RefSeq" id="XP_058331275.1">
    <property type="nucleotide sequence ID" value="XM_058472272.1"/>
</dbReference>
<name>A0A9W9TR65_9EURO</name>
<evidence type="ECO:0000259" key="4">
    <source>
        <dbReference type="Pfam" id="PF00135"/>
    </source>
</evidence>
<comment type="caution">
    <text evidence="5">The sequence shown here is derived from an EMBL/GenBank/DDBJ whole genome shotgun (WGS) entry which is preliminary data.</text>
</comment>
<comment type="similarity">
    <text evidence="1 3">Belongs to the type-B carboxylesterase/lipase family.</text>
</comment>
<evidence type="ECO:0000313" key="6">
    <source>
        <dbReference type="Proteomes" id="UP001150941"/>
    </source>
</evidence>
<evidence type="ECO:0000256" key="1">
    <source>
        <dbReference type="ARBA" id="ARBA00005964"/>
    </source>
</evidence>
<gene>
    <name evidence="5" type="ORF">N7468_002975</name>
</gene>
<reference evidence="5" key="2">
    <citation type="journal article" date="2023" name="IMA Fungus">
        <title>Comparative genomic study of the Penicillium genus elucidates a diverse pangenome and 15 lateral gene transfer events.</title>
        <authorList>
            <person name="Petersen C."/>
            <person name="Sorensen T."/>
            <person name="Nielsen M.R."/>
            <person name="Sondergaard T.E."/>
            <person name="Sorensen J.L."/>
            <person name="Fitzpatrick D.A."/>
            <person name="Frisvad J.C."/>
            <person name="Nielsen K.L."/>
        </authorList>
    </citation>
    <scope>NUCLEOTIDE SEQUENCE</scope>
    <source>
        <strain evidence="5">IBT 19713</strain>
    </source>
</reference>
<dbReference type="OrthoDB" id="408631at2759"/>
<evidence type="ECO:0000256" key="2">
    <source>
        <dbReference type="ARBA" id="ARBA00022801"/>
    </source>
</evidence>
<keyword evidence="6" id="KW-1185">Reference proteome</keyword>
<keyword evidence="2 3" id="KW-0378">Hydrolase</keyword>
<dbReference type="PROSITE" id="PS00122">
    <property type="entry name" value="CARBOXYLESTERASE_B_1"/>
    <property type="match status" value="1"/>
</dbReference>
<feature type="signal peptide" evidence="3">
    <location>
        <begin position="1"/>
        <end position="17"/>
    </location>
</feature>
<accession>A0A9W9TR65</accession>
<evidence type="ECO:0000256" key="3">
    <source>
        <dbReference type="RuleBase" id="RU361235"/>
    </source>
</evidence>
<dbReference type="PANTHER" id="PTHR11559">
    <property type="entry name" value="CARBOXYLESTERASE"/>
    <property type="match status" value="1"/>
</dbReference>
<sequence length="531" mass="57536">MKRSPAILAAYLPLALGKIVCFPVQSTSGLVHGHPGSLRPEVSVYLGIRYATPPTGDLRFAAPVEYSSNDTIPGNSYVGTVGTEYPSPTKIQTEQNRTCPGADVFMPPYPDATPQFQTIMKAFLVPLGPKSEDCLYLNVWTKPEPPKLKPVLLWIHGGRFEVSGAHGPYYDGESLAADHDVVVVTINYRLNIFGFSGAPGLPQNVGLLDQRMAVEWVHQNIKAFGGDPDRITIFGSSAGGASVDLYAYAWADDPIISGIIAHSGTALSFQPNTPDLSLEAFYNASSFLGCEHEEDPGKVVACVREKPFEDVLNASFRVPDRPSLATSEPVFHPVIDGVTVFSKYLKRSALGKFAAIPFLVTCNNHETGIYRVTSYAENVTLSDHAWNEFQKAAFDCPSGRAARDRTAHGIPAWQSRYFGDWDNLRLYPTSGAYHASDLGMVFGTAAGISGIPNSAQENKVSSYMASAWAAFAHDPKEGLTNFGWPQYGSTEKCLVGLAYENEIHPRFFDPAEFEHGCAALHGDTSLGTGAI</sequence>
<dbReference type="InterPro" id="IPR029058">
    <property type="entry name" value="AB_hydrolase_fold"/>
</dbReference>